<dbReference type="PANTHER" id="PTHR11361:SF99">
    <property type="entry name" value="DNA MISMATCH REPAIR PROTEIN"/>
    <property type="match status" value="1"/>
</dbReference>
<dbReference type="Pfam" id="PF00488">
    <property type="entry name" value="MutS_V"/>
    <property type="match status" value="1"/>
</dbReference>
<sequence>MQQPISFYKEEINSLNTALAKLKKQLFYTRILRLITFLAISFSIYFALTGVKMLFIGSFLAIICFVFLILKHNQLKENIRLTQAKLKINQDEIDALKGNYYYFVEGYNFVNPDHYFSNDIDLFGNGSFFQYLNRTTTLEGRKLLATTLTSNDISNIEEKQQIIKELSLKAKWRQHFTALASLIQTKTSTSAIVNWIHNYEQKLPSFLKVSSYIFSFISLVLIGLLSFSFVPFSVLLIWFFIGLSVTVSFIKNTQQLSIETGKAKDTFNQYYQLLEQIENEQFSNITLKEKQEKIRLKDKKASAIFKEFSKKLDAFDQRNNIIIALIGNGLFLWDIRNSIQIEKWISTYKNTVEEWFSVVSFFDAQNSLANFTFNKYDYVFPIIKKEKNVINAKNLGHPLLDSSKRVDNNFTIDKEQFFIVTGANMAGKSTFLRTVSLSIVMANCGLPVCASEFNYNPIKLITSMRTSDSLSEDESYFYAELKRLKFIVNEIKTENYFIILDEILKGTNSKDKAIGSKKFVEKLNNSNSTGIIATHDVSLCELASEYKTIENYYFDAEILNNELHFDYKMKDGVCKNMNASFLLNKMEII</sequence>
<dbReference type="RefSeq" id="WP_150898190.1">
    <property type="nucleotide sequence ID" value="NZ_WAAU01000003.1"/>
</dbReference>
<dbReference type="GO" id="GO:0005524">
    <property type="term" value="F:ATP binding"/>
    <property type="evidence" value="ECO:0007669"/>
    <property type="project" value="UniProtKB-KW"/>
</dbReference>
<evidence type="ECO:0000313" key="7">
    <source>
        <dbReference type="Proteomes" id="UP000467305"/>
    </source>
</evidence>
<keyword evidence="4" id="KW-0812">Transmembrane</keyword>
<gene>
    <name evidence="6" type="ORF">F7018_01405</name>
</gene>
<evidence type="ECO:0000256" key="4">
    <source>
        <dbReference type="SAM" id="Phobius"/>
    </source>
</evidence>
<keyword evidence="4" id="KW-1133">Transmembrane helix</keyword>
<dbReference type="GO" id="GO:0005829">
    <property type="term" value="C:cytosol"/>
    <property type="evidence" value="ECO:0007669"/>
    <property type="project" value="TreeGrafter"/>
</dbReference>
<dbReference type="InterPro" id="IPR027417">
    <property type="entry name" value="P-loop_NTPase"/>
</dbReference>
<accession>A0A7J5AUC6</accession>
<evidence type="ECO:0000256" key="1">
    <source>
        <dbReference type="ARBA" id="ARBA00022741"/>
    </source>
</evidence>
<keyword evidence="3" id="KW-0238">DNA-binding</keyword>
<dbReference type="Gene3D" id="3.40.50.300">
    <property type="entry name" value="P-loop containing nucleotide triphosphate hydrolases"/>
    <property type="match status" value="1"/>
</dbReference>
<dbReference type="Proteomes" id="UP000467305">
    <property type="component" value="Unassembled WGS sequence"/>
</dbReference>
<name>A0A7J5AUC6_9FLAO</name>
<feature type="transmembrane region" description="Helical" evidence="4">
    <location>
        <begin position="212"/>
        <end position="241"/>
    </location>
</feature>
<evidence type="ECO:0000259" key="5">
    <source>
        <dbReference type="SMART" id="SM00534"/>
    </source>
</evidence>
<dbReference type="GO" id="GO:0030983">
    <property type="term" value="F:mismatched DNA binding"/>
    <property type="evidence" value="ECO:0007669"/>
    <property type="project" value="InterPro"/>
</dbReference>
<dbReference type="PANTHER" id="PTHR11361">
    <property type="entry name" value="DNA MISMATCH REPAIR PROTEIN MUTS FAMILY MEMBER"/>
    <property type="match status" value="1"/>
</dbReference>
<organism evidence="6 7">
    <name type="scientific">Tenacibaculum aiptasiae</name>
    <dbReference type="NCBI Taxonomy" id="426481"/>
    <lineage>
        <taxon>Bacteria</taxon>
        <taxon>Pseudomonadati</taxon>
        <taxon>Bacteroidota</taxon>
        <taxon>Flavobacteriia</taxon>
        <taxon>Flavobacteriales</taxon>
        <taxon>Flavobacteriaceae</taxon>
        <taxon>Tenacibaculum</taxon>
    </lineage>
</organism>
<dbReference type="InterPro" id="IPR036187">
    <property type="entry name" value="DNA_mismatch_repair_MutS_sf"/>
</dbReference>
<protein>
    <submittedName>
        <fullName evidence="6">DNA mismatch repair protein MutS</fullName>
    </submittedName>
</protein>
<feature type="transmembrane region" description="Helical" evidence="4">
    <location>
        <begin position="31"/>
        <end position="48"/>
    </location>
</feature>
<dbReference type="EMBL" id="WAAU01000003">
    <property type="protein sequence ID" value="KAB1160560.1"/>
    <property type="molecule type" value="Genomic_DNA"/>
</dbReference>
<dbReference type="Gene3D" id="1.10.1420.10">
    <property type="match status" value="1"/>
</dbReference>
<dbReference type="OrthoDB" id="9802448at2"/>
<dbReference type="SMART" id="SM00534">
    <property type="entry name" value="MUTSac"/>
    <property type="match status" value="1"/>
</dbReference>
<dbReference type="SUPFAM" id="SSF52540">
    <property type="entry name" value="P-loop containing nucleoside triphosphate hydrolases"/>
    <property type="match status" value="1"/>
</dbReference>
<reference evidence="6 7" key="1">
    <citation type="submission" date="2019-09" db="EMBL/GenBank/DDBJ databases">
        <authorList>
            <person name="Cao W.R."/>
        </authorList>
    </citation>
    <scope>NUCLEOTIDE SEQUENCE [LARGE SCALE GENOMIC DNA]</scope>
    <source>
        <strain evidence="7">a4</strain>
    </source>
</reference>
<evidence type="ECO:0000256" key="2">
    <source>
        <dbReference type="ARBA" id="ARBA00022840"/>
    </source>
</evidence>
<feature type="domain" description="DNA mismatch repair proteins mutS family" evidence="5">
    <location>
        <begin position="415"/>
        <end position="587"/>
    </location>
</feature>
<dbReference type="GO" id="GO:0140664">
    <property type="term" value="F:ATP-dependent DNA damage sensor activity"/>
    <property type="evidence" value="ECO:0007669"/>
    <property type="project" value="InterPro"/>
</dbReference>
<keyword evidence="7" id="KW-1185">Reference proteome</keyword>
<evidence type="ECO:0000313" key="6">
    <source>
        <dbReference type="EMBL" id="KAB1160560.1"/>
    </source>
</evidence>
<dbReference type="InterPro" id="IPR000432">
    <property type="entry name" value="DNA_mismatch_repair_MutS_C"/>
</dbReference>
<dbReference type="SUPFAM" id="SSF48334">
    <property type="entry name" value="DNA repair protein MutS, domain III"/>
    <property type="match status" value="1"/>
</dbReference>
<keyword evidence="2" id="KW-0067">ATP-binding</keyword>
<comment type="caution">
    <text evidence="6">The sequence shown here is derived from an EMBL/GenBank/DDBJ whole genome shotgun (WGS) entry which is preliminary data.</text>
</comment>
<proteinExistence type="predicted"/>
<dbReference type="AlphaFoldDB" id="A0A7J5AUC6"/>
<keyword evidence="4" id="KW-0472">Membrane</keyword>
<keyword evidence="1" id="KW-0547">Nucleotide-binding</keyword>
<feature type="transmembrane region" description="Helical" evidence="4">
    <location>
        <begin position="54"/>
        <end position="70"/>
    </location>
</feature>
<dbReference type="GO" id="GO:0006298">
    <property type="term" value="P:mismatch repair"/>
    <property type="evidence" value="ECO:0007669"/>
    <property type="project" value="InterPro"/>
</dbReference>
<dbReference type="InterPro" id="IPR045076">
    <property type="entry name" value="MutS"/>
</dbReference>
<evidence type="ECO:0000256" key="3">
    <source>
        <dbReference type="ARBA" id="ARBA00023125"/>
    </source>
</evidence>